<feature type="region of interest" description="Disordered" evidence="1">
    <location>
        <begin position="1"/>
        <end position="24"/>
    </location>
</feature>
<dbReference type="PANTHER" id="PTHR33498">
    <property type="entry name" value="TRANSPOSASE FOR INSERTION SEQUENCE ELEMENT IS1557"/>
    <property type="match status" value="1"/>
</dbReference>
<dbReference type="RefSeq" id="WP_378283711.1">
    <property type="nucleotide sequence ID" value="NZ_JBHSON010000028.1"/>
</dbReference>
<accession>A0ABW1A079</accession>
<dbReference type="InterPro" id="IPR047951">
    <property type="entry name" value="Transpos_ISL3"/>
</dbReference>
<dbReference type="Proteomes" id="UP001596074">
    <property type="component" value="Unassembled WGS sequence"/>
</dbReference>
<sequence length="344" mass="38702">MFRHRSCLRDHHSQPETEPPVPERKGWTKFAERTRAKHARIHELKDAGHGIRSIARQLRMGSGTVIRYVRAETADELLWGQWTTKPSKVDDYKPYLHQRWEEGERNAARLLEEITAMGYRGSYGALSAYLRPLRVPQPVTAAAPSARKVTGWITTRPDRLDEEHELQLKAIQERCPELDALARHVRDFAVILTQRQGQDLPTWIAAVRADALPSLHGFAGGLERDLDAVITGLTLALELRPGRGSRQSHQDAQTPDVRPSRVPAAAQASPQRPLKRNGMALSLDPTRRRISADLRRVAQARRDLALQHPQDHDVYEAEARAYSNAAAIAEGDTSMIRVLTAHTD</sequence>
<organism evidence="2 3">
    <name type="scientific">Actinomadura rugatobispora</name>
    <dbReference type="NCBI Taxonomy" id="1994"/>
    <lineage>
        <taxon>Bacteria</taxon>
        <taxon>Bacillati</taxon>
        <taxon>Actinomycetota</taxon>
        <taxon>Actinomycetes</taxon>
        <taxon>Streptosporangiales</taxon>
        <taxon>Thermomonosporaceae</taxon>
        <taxon>Actinomadura</taxon>
    </lineage>
</organism>
<feature type="region of interest" description="Disordered" evidence="1">
    <location>
        <begin position="241"/>
        <end position="281"/>
    </location>
</feature>
<evidence type="ECO:0000313" key="2">
    <source>
        <dbReference type="EMBL" id="MFC5748077.1"/>
    </source>
</evidence>
<proteinExistence type="predicted"/>
<protein>
    <recommendedName>
        <fullName evidence="4">HTH IS21-type domain-containing protein</fullName>
    </recommendedName>
</protein>
<gene>
    <name evidence="2" type="ORF">ACFPZN_20805</name>
</gene>
<dbReference type="EMBL" id="JBHSON010000028">
    <property type="protein sequence ID" value="MFC5748077.1"/>
    <property type="molecule type" value="Genomic_DNA"/>
</dbReference>
<name>A0ABW1A079_9ACTN</name>
<feature type="compositionally biased region" description="Basic and acidic residues" evidence="1">
    <location>
        <begin position="7"/>
        <end position="24"/>
    </location>
</feature>
<comment type="caution">
    <text evidence="2">The sequence shown here is derived from an EMBL/GenBank/DDBJ whole genome shotgun (WGS) entry which is preliminary data.</text>
</comment>
<evidence type="ECO:0000256" key="1">
    <source>
        <dbReference type="SAM" id="MobiDB-lite"/>
    </source>
</evidence>
<evidence type="ECO:0008006" key="4">
    <source>
        <dbReference type="Google" id="ProtNLM"/>
    </source>
</evidence>
<reference evidence="3" key="1">
    <citation type="journal article" date="2019" name="Int. J. Syst. Evol. Microbiol.">
        <title>The Global Catalogue of Microorganisms (GCM) 10K type strain sequencing project: providing services to taxonomists for standard genome sequencing and annotation.</title>
        <authorList>
            <consortium name="The Broad Institute Genomics Platform"/>
            <consortium name="The Broad Institute Genome Sequencing Center for Infectious Disease"/>
            <person name="Wu L."/>
            <person name="Ma J."/>
        </authorList>
    </citation>
    <scope>NUCLEOTIDE SEQUENCE [LARGE SCALE GENOMIC DNA]</scope>
    <source>
        <strain evidence="3">KCTC 42087</strain>
    </source>
</reference>
<evidence type="ECO:0000313" key="3">
    <source>
        <dbReference type="Proteomes" id="UP001596074"/>
    </source>
</evidence>
<keyword evidence="3" id="KW-1185">Reference proteome</keyword>
<dbReference type="PANTHER" id="PTHR33498:SF1">
    <property type="entry name" value="TRANSPOSASE FOR INSERTION SEQUENCE ELEMENT IS1557"/>
    <property type="match status" value="1"/>
</dbReference>